<dbReference type="STRING" id="1120923.SAMN02746095_01233"/>
<dbReference type="Pfam" id="PF06412">
    <property type="entry name" value="TraD"/>
    <property type="match status" value="1"/>
</dbReference>
<dbReference type="RefSeq" id="WP_048877255.1">
    <property type="nucleotide sequence ID" value="NZ_BANC01000007.1"/>
</dbReference>
<proteinExistence type="predicted"/>
<comment type="caution">
    <text evidence="1">The sequence shown here is derived from an EMBL/GenBank/DDBJ whole genome shotgun (WGS) entry which is preliminary data.</text>
</comment>
<reference evidence="1 2" key="1">
    <citation type="submission" date="2012-11" db="EMBL/GenBank/DDBJ databases">
        <title>Whole genome sequence of Acidocella aminolytica 101 = DSM 11237.</title>
        <authorList>
            <person name="Azuma Y."/>
            <person name="Higashiura N."/>
            <person name="Hirakawa H."/>
            <person name="Matsushita K."/>
        </authorList>
    </citation>
    <scope>NUCLEOTIDE SEQUENCE [LARGE SCALE GENOMIC DNA]</scope>
    <source>
        <strain evidence="2">101 / DSM 11237</strain>
    </source>
</reference>
<evidence type="ECO:0000313" key="1">
    <source>
        <dbReference type="EMBL" id="GAN78772.1"/>
    </source>
</evidence>
<sequence>MAGFDEAALRRLEELVAKSKGGNKLPAPEALELKELKLLRQTAEIATRRASIAVAKRKIEDREKYRVGGLAVAAGLSRWNDDELKGGFAMLAELADTARAELGANGKQARAAEAAKTVLVPLRVSFGEAPDESVLTALKKRGFKWNAAAKAWDGTGEPADIQSEAELGGGLVEPLPLALRE</sequence>
<dbReference type="Proteomes" id="UP000032668">
    <property type="component" value="Unassembled WGS sequence"/>
</dbReference>
<evidence type="ECO:0000313" key="2">
    <source>
        <dbReference type="Proteomes" id="UP000032668"/>
    </source>
</evidence>
<dbReference type="EMBL" id="BANC01000007">
    <property type="protein sequence ID" value="GAN78772.1"/>
    <property type="molecule type" value="Genomic_DNA"/>
</dbReference>
<accession>A0A0D6PAU2</accession>
<protein>
    <submittedName>
        <fullName evidence="1">Uncharacterized protein</fullName>
    </submittedName>
</protein>
<keyword evidence="2" id="KW-1185">Reference proteome</keyword>
<dbReference type="AlphaFoldDB" id="A0A0D6PAU2"/>
<dbReference type="InterPro" id="IPR009444">
    <property type="entry name" value="Conjugal_tfr_TraD_a-type"/>
</dbReference>
<gene>
    <name evidence="1" type="ORF">Aam_007_059</name>
</gene>
<name>A0A0D6PAU2_9PROT</name>
<organism evidence="1 2">
    <name type="scientific">Acidocella aminolytica 101 = DSM 11237</name>
    <dbReference type="NCBI Taxonomy" id="1120923"/>
    <lineage>
        <taxon>Bacteria</taxon>
        <taxon>Pseudomonadati</taxon>
        <taxon>Pseudomonadota</taxon>
        <taxon>Alphaproteobacteria</taxon>
        <taxon>Acetobacterales</taxon>
        <taxon>Acidocellaceae</taxon>
        <taxon>Acidocella</taxon>
    </lineage>
</organism>